<evidence type="ECO:0000313" key="2">
    <source>
        <dbReference type="Proteomes" id="UP000267430"/>
    </source>
</evidence>
<gene>
    <name evidence="1" type="ORF">ELQ35_04285</name>
</gene>
<proteinExistence type="predicted"/>
<dbReference type="EMBL" id="RYZZ01000005">
    <property type="protein sequence ID" value="RUQ31573.1"/>
    <property type="molecule type" value="Genomic_DNA"/>
</dbReference>
<sequence length="244" mass="26573">MRDPLIIPYNHQFLVIASDNSGGIGLKEKDVVKVPYDIVAYYSFRVAVMECIAAGADPVSIVMQNFCGEEAWSALNGGIQQGVEELGIDIPVTGSTESNMELLQSAVGMNVIGISNHLPNYEMINLSEDKLAVIGKPLVGNEVMEYPQSIVPLAVFKWLCEQDEITVLPVGSKGIAHEVRQLLPEIKLEDIQADLDIHKSAGPSTCLVISYPVDLKTAIQRVTGNLFYGVTLSSQHDRCDKMGL</sequence>
<dbReference type="OrthoDB" id="9805740at2"/>
<keyword evidence="1" id="KW-0067">ATP-binding</keyword>
<accession>A0A433HTA9</accession>
<dbReference type="AlphaFoldDB" id="A0A433HTA9"/>
<comment type="caution">
    <text evidence="1">The sequence shown here is derived from an EMBL/GenBank/DDBJ whole genome shotgun (WGS) entry which is preliminary data.</text>
</comment>
<dbReference type="RefSeq" id="WP_126863596.1">
    <property type="nucleotide sequence ID" value="NZ_JAUSTX010000004.1"/>
</dbReference>
<organism evidence="1 2">
    <name type="scientific">Peribacillus cavernae</name>
    <dbReference type="NCBI Taxonomy" id="1674310"/>
    <lineage>
        <taxon>Bacteria</taxon>
        <taxon>Bacillati</taxon>
        <taxon>Bacillota</taxon>
        <taxon>Bacilli</taxon>
        <taxon>Bacillales</taxon>
        <taxon>Bacillaceae</taxon>
        <taxon>Peribacillus</taxon>
    </lineage>
</organism>
<protein>
    <submittedName>
        <fullName evidence="1">ATP-binding protein</fullName>
    </submittedName>
</protein>
<reference evidence="1 2" key="1">
    <citation type="submission" date="2018-12" db="EMBL/GenBank/DDBJ databases">
        <title>Bacillus chawlae sp. nov., Bacillus glennii sp. nov., and Bacillus saganii sp. nov. Isolated from the Vehicle Assembly Building at Kennedy Space Center where the Viking Spacecraft were Assembled.</title>
        <authorList>
            <person name="Seuylemezian A."/>
            <person name="Vaishampayan P."/>
        </authorList>
    </citation>
    <scope>NUCLEOTIDE SEQUENCE [LARGE SCALE GENOMIC DNA]</scope>
    <source>
        <strain evidence="1 2">L5</strain>
    </source>
</reference>
<dbReference type="Proteomes" id="UP000267430">
    <property type="component" value="Unassembled WGS sequence"/>
</dbReference>
<dbReference type="GO" id="GO:0005524">
    <property type="term" value="F:ATP binding"/>
    <property type="evidence" value="ECO:0007669"/>
    <property type="project" value="UniProtKB-KW"/>
</dbReference>
<keyword evidence="2" id="KW-1185">Reference proteome</keyword>
<evidence type="ECO:0000313" key="1">
    <source>
        <dbReference type="EMBL" id="RUQ31573.1"/>
    </source>
</evidence>
<keyword evidence="1" id="KW-0547">Nucleotide-binding</keyword>
<name>A0A433HTA9_9BACI</name>